<dbReference type="Proteomes" id="UP001501734">
    <property type="component" value="Unassembled WGS sequence"/>
</dbReference>
<organism evidence="1 2">
    <name type="scientific">Amphibacillus indicireducens</name>
    <dbReference type="NCBI Taxonomy" id="1076330"/>
    <lineage>
        <taxon>Bacteria</taxon>
        <taxon>Bacillati</taxon>
        <taxon>Bacillota</taxon>
        <taxon>Bacilli</taxon>
        <taxon>Bacillales</taxon>
        <taxon>Bacillaceae</taxon>
        <taxon>Amphibacillus</taxon>
    </lineage>
</organism>
<comment type="caution">
    <text evidence="1">The sequence shown here is derived from an EMBL/GenBank/DDBJ whole genome shotgun (WGS) entry which is preliminary data.</text>
</comment>
<keyword evidence="2" id="KW-1185">Reference proteome</keyword>
<gene>
    <name evidence="1" type="ORF">GCM10022410_18790</name>
</gene>
<reference evidence="2" key="1">
    <citation type="journal article" date="2019" name="Int. J. Syst. Evol. Microbiol.">
        <title>The Global Catalogue of Microorganisms (GCM) 10K type strain sequencing project: providing services to taxonomists for standard genome sequencing and annotation.</title>
        <authorList>
            <consortium name="The Broad Institute Genomics Platform"/>
            <consortium name="The Broad Institute Genome Sequencing Center for Infectious Disease"/>
            <person name="Wu L."/>
            <person name="Ma J."/>
        </authorList>
    </citation>
    <scope>NUCLEOTIDE SEQUENCE [LARGE SCALE GENOMIC DNA]</scope>
    <source>
        <strain evidence="2">JCM 17250</strain>
    </source>
</reference>
<evidence type="ECO:0000313" key="2">
    <source>
        <dbReference type="Proteomes" id="UP001501734"/>
    </source>
</evidence>
<sequence length="55" mass="6525">MDRKIIDTEKRWNCDIANELLIDDVLNPLLNIIYSYKSSRYYNDAPTAYKQVLSK</sequence>
<evidence type="ECO:0000313" key="1">
    <source>
        <dbReference type="EMBL" id="GAA4073785.1"/>
    </source>
</evidence>
<name>A0ABP7VT54_9BACI</name>
<proteinExistence type="predicted"/>
<dbReference type="EMBL" id="BAABDL010000103">
    <property type="protein sequence ID" value="GAA4073785.1"/>
    <property type="molecule type" value="Genomic_DNA"/>
</dbReference>
<accession>A0ABP7VT54</accession>
<protein>
    <submittedName>
        <fullName evidence="1">Uncharacterized protein</fullName>
    </submittedName>
</protein>